<evidence type="ECO:0000256" key="2">
    <source>
        <dbReference type="ARBA" id="ARBA00022475"/>
    </source>
</evidence>
<feature type="transmembrane region" description="Helical" evidence="6">
    <location>
        <begin position="51"/>
        <end position="76"/>
    </location>
</feature>
<feature type="transmembrane region" description="Helical" evidence="6">
    <location>
        <begin position="17"/>
        <end position="39"/>
    </location>
</feature>
<evidence type="ECO:0000256" key="6">
    <source>
        <dbReference type="SAM" id="Phobius"/>
    </source>
</evidence>
<evidence type="ECO:0000259" key="7">
    <source>
        <dbReference type="Pfam" id="PF06271"/>
    </source>
</evidence>
<evidence type="ECO:0000256" key="5">
    <source>
        <dbReference type="ARBA" id="ARBA00023136"/>
    </source>
</evidence>
<keyword evidence="3 6" id="KW-0812">Transmembrane</keyword>
<feature type="domain" description="RDD" evidence="7">
    <location>
        <begin position="3"/>
        <end position="144"/>
    </location>
</feature>
<comment type="caution">
    <text evidence="8">The sequence shown here is derived from an EMBL/GenBank/DDBJ whole genome shotgun (WGS) entry which is preliminary data.</text>
</comment>
<proteinExistence type="predicted"/>
<evidence type="ECO:0000313" key="9">
    <source>
        <dbReference type="Proteomes" id="UP000014184"/>
    </source>
</evidence>
<keyword evidence="4 6" id="KW-1133">Transmembrane helix</keyword>
<evidence type="ECO:0000256" key="4">
    <source>
        <dbReference type="ARBA" id="ARBA00022989"/>
    </source>
</evidence>
<evidence type="ECO:0000256" key="3">
    <source>
        <dbReference type="ARBA" id="ARBA00022692"/>
    </source>
</evidence>
<accession>A0A9P2WS96</accession>
<dbReference type="EMBL" id="AOSG01000010">
    <property type="protein sequence ID" value="EOR72453.1"/>
    <property type="molecule type" value="Genomic_DNA"/>
</dbReference>
<gene>
    <name evidence="8" type="ORF">TM51_02569</name>
</gene>
<dbReference type="AlphaFoldDB" id="A0A9P2WS96"/>
<dbReference type="PANTHER" id="PTHR36115">
    <property type="entry name" value="PROLINE-RICH ANTIGEN HOMOLOG-RELATED"/>
    <property type="match status" value="1"/>
</dbReference>
<dbReference type="Pfam" id="PF06271">
    <property type="entry name" value="RDD"/>
    <property type="match status" value="1"/>
</dbReference>
<sequence>MPLAGFGRRLWARIIDYFLLSVLVFLLGFGILFLVFLAYPGLEETSDTFDATFGFLFLFGWGLASFLYDWFFLAATGRTPGKIMTRLRVISATGTPLSQGQSALRSAVFGFPHSLLCLGHLFLCVSCLVIAGDSQAQALHDKMARTVVIHTP</sequence>
<evidence type="ECO:0000313" key="8">
    <source>
        <dbReference type="EMBL" id="EOR72453.1"/>
    </source>
</evidence>
<dbReference type="GO" id="GO:0005886">
    <property type="term" value="C:plasma membrane"/>
    <property type="evidence" value="ECO:0007669"/>
    <property type="project" value="UniProtKB-SubCell"/>
</dbReference>
<organism evidence="8 9">
    <name type="scientific">Thermobifida fusca TM51</name>
    <dbReference type="NCBI Taxonomy" id="1169414"/>
    <lineage>
        <taxon>Bacteria</taxon>
        <taxon>Bacillati</taxon>
        <taxon>Actinomycetota</taxon>
        <taxon>Actinomycetes</taxon>
        <taxon>Streptosporangiales</taxon>
        <taxon>Nocardiopsidaceae</taxon>
        <taxon>Thermobifida</taxon>
    </lineage>
</organism>
<keyword evidence="2" id="KW-1003">Cell membrane</keyword>
<dbReference type="InterPro" id="IPR051791">
    <property type="entry name" value="Pra-immunoreactive"/>
</dbReference>
<evidence type="ECO:0000256" key="1">
    <source>
        <dbReference type="ARBA" id="ARBA00004651"/>
    </source>
</evidence>
<dbReference type="PANTHER" id="PTHR36115:SF4">
    <property type="entry name" value="MEMBRANE PROTEIN"/>
    <property type="match status" value="1"/>
</dbReference>
<keyword evidence="9" id="KW-1185">Reference proteome</keyword>
<keyword evidence="5 6" id="KW-0472">Membrane</keyword>
<dbReference type="Proteomes" id="UP000014184">
    <property type="component" value="Unassembled WGS sequence"/>
</dbReference>
<comment type="subcellular location">
    <subcellularLocation>
        <location evidence="1">Cell membrane</location>
        <topology evidence="1">Multi-pass membrane protein</topology>
    </subcellularLocation>
</comment>
<reference evidence="8 9" key="1">
    <citation type="journal article" date="2013" name="Genome Announc.">
        <title>Draft Genome Sequence of the Lignocellulose Decomposer Thermobifida fusca Strain TM51.</title>
        <authorList>
            <person name="Toth A."/>
            <person name="Barna T."/>
            <person name="Nagy I."/>
            <person name="Horvath B."/>
            <person name="Nagy I."/>
            <person name="Tancsics A."/>
            <person name="Kriszt B."/>
            <person name="Baka E."/>
            <person name="Fekete C."/>
            <person name="Kukolya J."/>
        </authorList>
    </citation>
    <scope>NUCLEOTIDE SEQUENCE [LARGE SCALE GENOMIC DNA]</scope>
    <source>
        <strain evidence="8 9">TM51</strain>
    </source>
</reference>
<protein>
    <recommendedName>
        <fullName evidence="7">RDD domain-containing protein</fullName>
    </recommendedName>
</protein>
<name>A0A9P2WS96_THEFU</name>
<dbReference type="InterPro" id="IPR010432">
    <property type="entry name" value="RDD"/>
</dbReference>